<organism evidence="3 4">
    <name type="scientific">Lelliottia nimipressuralis</name>
    <dbReference type="NCBI Taxonomy" id="69220"/>
    <lineage>
        <taxon>Bacteria</taxon>
        <taxon>Pseudomonadati</taxon>
        <taxon>Pseudomonadota</taxon>
        <taxon>Gammaproteobacteria</taxon>
        <taxon>Enterobacterales</taxon>
        <taxon>Enterobacteriaceae</taxon>
        <taxon>Lelliottia</taxon>
    </lineage>
</organism>
<keyword evidence="2" id="KW-0812">Transmembrane</keyword>
<comment type="caution">
    <text evidence="3">The sequence shown here is derived from an EMBL/GenBank/DDBJ whole genome shotgun (WGS) entry which is preliminary data.</text>
</comment>
<feature type="transmembrane region" description="Helical" evidence="2">
    <location>
        <begin position="48"/>
        <end position="74"/>
    </location>
</feature>
<keyword evidence="4" id="KW-1185">Reference proteome</keyword>
<feature type="transmembrane region" description="Helical" evidence="2">
    <location>
        <begin position="81"/>
        <end position="103"/>
    </location>
</feature>
<evidence type="ECO:0000313" key="4">
    <source>
        <dbReference type="Proteomes" id="UP000323910"/>
    </source>
</evidence>
<keyword evidence="2" id="KW-1133">Transmembrane helix</keyword>
<keyword evidence="1" id="KW-0175">Coiled coil</keyword>
<reference evidence="3 4" key="1">
    <citation type="submission" date="2019-08" db="EMBL/GenBank/DDBJ databases">
        <title>The draft genome of Lelliottia nimipressuralis strain CICC 24156.</title>
        <authorList>
            <person name="Wu W."/>
            <person name="Feng Y."/>
            <person name="Zong Z."/>
        </authorList>
    </citation>
    <scope>NUCLEOTIDE SEQUENCE [LARGE SCALE GENOMIC DNA]</scope>
    <source>
        <strain evidence="3 4">CICC 24156</strain>
    </source>
</reference>
<dbReference type="Proteomes" id="UP000323910">
    <property type="component" value="Unassembled WGS sequence"/>
</dbReference>
<protein>
    <recommendedName>
        <fullName evidence="5">Glycine zipper domain-containing protein</fullName>
    </recommendedName>
</protein>
<accession>A0ABY3P4V2</accession>
<gene>
    <name evidence="3" type="ORF">FZO59_09660</name>
</gene>
<name>A0ABY3P4V2_9ENTR</name>
<dbReference type="EMBL" id="VTFR01000004">
    <property type="protein sequence ID" value="TYT33497.1"/>
    <property type="molecule type" value="Genomic_DNA"/>
</dbReference>
<keyword evidence="2" id="KW-0472">Membrane</keyword>
<dbReference type="PROSITE" id="PS51257">
    <property type="entry name" value="PROKAR_LIPOPROTEIN"/>
    <property type="match status" value="1"/>
</dbReference>
<dbReference type="RefSeq" id="WP_129034545.1">
    <property type="nucleotide sequence ID" value="NZ_SDDX01000002.1"/>
</dbReference>
<sequence length="246" mass="25576">MANKLERSATCIIVSLTLLLGGCANTGSSLLSNTKPDPRLTTTEQSKFFTSSTAQGCGVGALAGAGLGALVGVLAGDSKKALVGAAAGGAAGCAAGMATNYYLDNLKKDYATTADRLQAMDKDISKDTADVAKTSAAMKEVISDNHATLTKISLQKDNAGFDKASANKELAQVDANIKVMKDKIKVMNEKTAAYKVALQGQSTTTPADKDKLKTLNTEYTQLNSQIVALEKEADGLYNQRQAISLG</sequence>
<evidence type="ECO:0008006" key="5">
    <source>
        <dbReference type="Google" id="ProtNLM"/>
    </source>
</evidence>
<evidence type="ECO:0000256" key="1">
    <source>
        <dbReference type="SAM" id="Coils"/>
    </source>
</evidence>
<feature type="coiled-coil region" evidence="1">
    <location>
        <begin position="163"/>
        <end position="239"/>
    </location>
</feature>
<evidence type="ECO:0000256" key="2">
    <source>
        <dbReference type="SAM" id="Phobius"/>
    </source>
</evidence>
<proteinExistence type="predicted"/>
<evidence type="ECO:0000313" key="3">
    <source>
        <dbReference type="EMBL" id="TYT33497.1"/>
    </source>
</evidence>